<evidence type="ECO:0000313" key="5">
    <source>
        <dbReference type="EMBL" id="EMA07990.1"/>
    </source>
</evidence>
<dbReference type="GO" id="GO:0015807">
    <property type="term" value="P:L-amino acid transport"/>
    <property type="evidence" value="ECO:0007669"/>
    <property type="project" value="TreeGrafter"/>
</dbReference>
<dbReference type="Proteomes" id="UP000011553">
    <property type="component" value="Unassembled WGS sequence"/>
</dbReference>
<accession>M0JJZ5</accession>
<dbReference type="InterPro" id="IPR027417">
    <property type="entry name" value="P-loop_NTPase"/>
</dbReference>
<proteinExistence type="inferred from homology"/>
<dbReference type="EMBL" id="AOLP01000002">
    <property type="protein sequence ID" value="EMA07990.1"/>
    <property type="molecule type" value="Genomic_DNA"/>
</dbReference>
<keyword evidence="5" id="KW-0067">ATP-binding</keyword>
<gene>
    <name evidence="5" type="ORF">C438_02687</name>
</gene>
<dbReference type="PANTHER" id="PTHR43820">
    <property type="entry name" value="HIGH-AFFINITY BRANCHED-CHAIN AMINO ACID TRANSPORT ATP-BINDING PROTEIN LIVF"/>
    <property type="match status" value="1"/>
</dbReference>
<reference evidence="5 6" key="1">
    <citation type="journal article" date="2014" name="PLoS Genet.">
        <title>Phylogenetically driven sequencing of extremely halophilic archaea reveals strategies for static and dynamic osmo-response.</title>
        <authorList>
            <person name="Becker E.A."/>
            <person name="Seitzer P.M."/>
            <person name="Tritt A."/>
            <person name="Larsen D."/>
            <person name="Krusor M."/>
            <person name="Yao A.I."/>
            <person name="Wu D."/>
            <person name="Madern D."/>
            <person name="Eisen J.A."/>
            <person name="Darling A.E."/>
            <person name="Facciotti M.T."/>
        </authorList>
    </citation>
    <scope>NUCLEOTIDE SEQUENCE [LARGE SCALE GENOMIC DNA]</scope>
    <source>
        <strain evidence="5 6">ATCC 35960</strain>
    </source>
</reference>
<dbReference type="PANTHER" id="PTHR43820:SF4">
    <property type="entry name" value="HIGH-AFFINITY BRANCHED-CHAIN AMINO ACID TRANSPORT ATP-BINDING PROTEIN LIVF"/>
    <property type="match status" value="1"/>
</dbReference>
<dbReference type="Pfam" id="PF00005">
    <property type="entry name" value="ABC_tran"/>
    <property type="match status" value="1"/>
</dbReference>
<organism evidence="5 6">
    <name type="scientific">Haloferax denitrificans ATCC 35960</name>
    <dbReference type="NCBI Taxonomy" id="662478"/>
    <lineage>
        <taxon>Archaea</taxon>
        <taxon>Methanobacteriati</taxon>
        <taxon>Methanobacteriota</taxon>
        <taxon>Stenosarchaea group</taxon>
        <taxon>Halobacteria</taxon>
        <taxon>Halobacteriales</taxon>
        <taxon>Haloferacaceae</taxon>
        <taxon>Haloferax</taxon>
    </lineage>
</organism>
<evidence type="ECO:0000256" key="2">
    <source>
        <dbReference type="ARBA" id="ARBA00022448"/>
    </source>
</evidence>
<evidence type="ECO:0000313" key="6">
    <source>
        <dbReference type="Proteomes" id="UP000011553"/>
    </source>
</evidence>
<keyword evidence="6" id="KW-1185">Reference proteome</keyword>
<name>M0JJZ5_9EURY</name>
<feature type="domain" description="ABC transporter" evidence="4">
    <location>
        <begin position="17"/>
        <end position="55"/>
    </location>
</feature>
<keyword evidence="3" id="KW-0029">Amino-acid transport</keyword>
<dbReference type="SUPFAM" id="SSF52540">
    <property type="entry name" value="P-loop containing nucleoside triphosphate hydrolases"/>
    <property type="match status" value="1"/>
</dbReference>
<protein>
    <submittedName>
        <fullName evidence="5">Branched chain amino acid ABC transporter ATP-binding protein</fullName>
    </submittedName>
</protein>
<dbReference type="GO" id="GO:0015658">
    <property type="term" value="F:branched-chain amino acid transmembrane transporter activity"/>
    <property type="evidence" value="ECO:0007669"/>
    <property type="project" value="TreeGrafter"/>
</dbReference>
<sequence>MEFDDIVERVTGIFPEMNNFLDRPAAQLSGGQQKMVAIGRAIAGDPDLVLLDEPFEGLAPSVRDQLIQGISRIQDLGVSILVAESNIRYAERTAEQFYVIERGEIQADITDPDNLLEHETIRRIFEGA</sequence>
<dbReference type="GO" id="GO:0016887">
    <property type="term" value="F:ATP hydrolysis activity"/>
    <property type="evidence" value="ECO:0007669"/>
    <property type="project" value="InterPro"/>
</dbReference>
<dbReference type="Gene3D" id="3.40.50.300">
    <property type="entry name" value="P-loop containing nucleotide triphosphate hydrolases"/>
    <property type="match status" value="1"/>
</dbReference>
<keyword evidence="2" id="KW-0813">Transport</keyword>
<dbReference type="PATRIC" id="fig|662478.6.peg.503"/>
<comment type="caution">
    <text evidence="5">The sequence shown here is derived from an EMBL/GenBank/DDBJ whole genome shotgun (WGS) entry which is preliminary data.</text>
</comment>
<keyword evidence="5" id="KW-0547">Nucleotide-binding</keyword>
<dbReference type="AlphaFoldDB" id="M0JJZ5"/>
<evidence type="ECO:0000256" key="3">
    <source>
        <dbReference type="ARBA" id="ARBA00022970"/>
    </source>
</evidence>
<dbReference type="InterPro" id="IPR052156">
    <property type="entry name" value="BCAA_Transport_ATP-bd_LivF"/>
</dbReference>
<evidence type="ECO:0000256" key="1">
    <source>
        <dbReference type="ARBA" id="ARBA00005417"/>
    </source>
</evidence>
<comment type="similarity">
    <text evidence="1">Belongs to the ABC transporter superfamily.</text>
</comment>
<dbReference type="GO" id="GO:0005524">
    <property type="term" value="F:ATP binding"/>
    <property type="evidence" value="ECO:0007669"/>
    <property type="project" value="UniProtKB-KW"/>
</dbReference>
<evidence type="ECO:0000259" key="4">
    <source>
        <dbReference type="Pfam" id="PF00005"/>
    </source>
</evidence>
<dbReference type="InterPro" id="IPR003439">
    <property type="entry name" value="ABC_transporter-like_ATP-bd"/>
</dbReference>